<keyword evidence="3" id="KW-1185">Reference proteome</keyword>
<evidence type="ECO:0000313" key="2">
    <source>
        <dbReference type="EMBL" id="VFQ77655.1"/>
    </source>
</evidence>
<feature type="chain" id="PRO_5019799340" description="ACT domain-containing protein" evidence="1">
    <location>
        <begin position="32"/>
        <end position="77"/>
    </location>
</feature>
<gene>
    <name evidence="2" type="ORF">CCAM_LOCUS19431</name>
</gene>
<dbReference type="PANTHER" id="PTHR47215">
    <property type="match status" value="1"/>
</dbReference>
<dbReference type="Proteomes" id="UP000595140">
    <property type="component" value="Unassembled WGS sequence"/>
</dbReference>
<keyword evidence="1" id="KW-0732">Signal</keyword>
<reference evidence="2 3" key="1">
    <citation type="submission" date="2018-04" db="EMBL/GenBank/DDBJ databases">
        <authorList>
            <person name="Vogel A."/>
        </authorList>
    </citation>
    <scope>NUCLEOTIDE SEQUENCE [LARGE SCALE GENOMIC DNA]</scope>
</reference>
<evidence type="ECO:0000256" key="1">
    <source>
        <dbReference type="SAM" id="SignalP"/>
    </source>
</evidence>
<proteinExistence type="predicted"/>
<feature type="signal peptide" evidence="1">
    <location>
        <begin position="1"/>
        <end position="31"/>
    </location>
</feature>
<protein>
    <recommendedName>
        <fullName evidence="4">ACT domain-containing protein</fullName>
    </recommendedName>
</protein>
<evidence type="ECO:0008006" key="4">
    <source>
        <dbReference type="Google" id="ProtNLM"/>
    </source>
</evidence>
<dbReference type="OrthoDB" id="1856718at2759"/>
<organism evidence="2 3">
    <name type="scientific">Cuscuta campestris</name>
    <dbReference type="NCBI Taxonomy" id="132261"/>
    <lineage>
        <taxon>Eukaryota</taxon>
        <taxon>Viridiplantae</taxon>
        <taxon>Streptophyta</taxon>
        <taxon>Embryophyta</taxon>
        <taxon>Tracheophyta</taxon>
        <taxon>Spermatophyta</taxon>
        <taxon>Magnoliopsida</taxon>
        <taxon>eudicotyledons</taxon>
        <taxon>Gunneridae</taxon>
        <taxon>Pentapetalae</taxon>
        <taxon>asterids</taxon>
        <taxon>lamiids</taxon>
        <taxon>Solanales</taxon>
        <taxon>Convolvulaceae</taxon>
        <taxon>Cuscuteae</taxon>
        <taxon>Cuscuta</taxon>
        <taxon>Cuscuta subgen. Grammica</taxon>
        <taxon>Cuscuta sect. Cleistogrammica</taxon>
    </lineage>
</organism>
<dbReference type="PANTHER" id="PTHR47215:SF1">
    <property type="entry name" value="F9L1.8 PROTEIN"/>
    <property type="match status" value="1"/>
</dbReference>
<sequence length="77" mass="8101">MMVMASLSNLIMMVSIPLFLAIASPPSLSAAKGVLEFLVKSVPGSIAKLLCKLQKVDVVELSSAMGKGFEIDLIPLP</sequence>
<accession>A0A484LMR1</accession>
<dbReference type="EMBL" id="OOIL02001680">
    <property type="protein sequence ID" value="VFQ77655.1"/>
    <property type="molecule type" value="Genomic_DNA"/>
</dbReference>
<evidence type="ECO:0000313" key="3">
    <source>
        <dbReference type="Proteomes" id="UP000595140"/>
    </source>
</evidence>
<name>A0A484LMR1_9ASTE</name>
<dbReference type="AlphaFoldDB" id="A0A484LMR1"/>